<dbReference type="Proteomes" id="UP000614996">
    <property type="component" value="Unassembled WGS sequence"/>
</dbReference>
<evidence type="ECO:0000313" key="3">
    <source>
        <dbReference type="Proteomes" id="UP000614996"/>
    </source>
</evidence>
<name>A0A8J4EQM9_9ACTN</name>
<dbReference type="EMBL" id="BOPO01000111">
    <property type="protein sequence ID" value="GIL29994.1"/>
    <property type="molecule type" value="Genomic_DNA"/>
</dbReference>
<keyword evidence="1" id="KW-1133">Transmembrane helix</keyword>
<gene>
    <name evidence="2" type="ORF">NUM_52480</name>
</gene>
<sequence length="205" mass="21683">MESTTDPARLVPELDRLRARVRADQRATSAPLVVFGVLILLYPVLDGPLTGPLAAGGRHVALLAYWPIATAVGLVALWFAARHRARRDGVGAGRRDYGHATRRYLIALLLIVLLMLPVLFVGVFAPLVWPAAVLAALAWWRHDTQLGRWAAVTGVLGGAAAVLAVAAAGTADAGWLWLVWVGQGLLGLAMIGGAALARRRELAAG</sequence>
<dbReference type="AlphaFoldDB" id="A0A8J4EQM9"/>
<keyword evidence="1" id="KW-0812">Transmembrane</keyword>
<organism evidence="2 3">
    <name type="scientific">Actinocatenispora comari</name>
    <dbReference type="NCBI Taxonomy" id="2807577"/>
    <lineage>
        <taxon>Bacteria</taxon>
        <taxon>Bacillati</taxon>
        <taxon>Actinomycetota</taxon>
        <taxon>Actinomycetes</taxon>
        <taxon>Micromonosporales</taxon>
        <taxon>Micromonosporaceae</taxon>
        <taxon>Actinocatenispora</taxon>
    </lineage>
</organism>
<evidence type="ECO:0000313" key="2">
    <source>
        <dbReference type="EMBL" id="GIL29994.1"/>
    </source>
</evidence>
<keyword evidence="3" id="KW-1185">Reference proteome</keyword>
<evidence type="ECO:0000256" key="1">
    <source>
        <dbReference type="SAM" id="Phobius"/>
    </source>
</evidence>
<proteinExistence type="predicted"/>
<feature type="transmembrane region" description="Helical" evidence="1">
    <location>
        <begin position="104"/>
        <end position="129"/>
    </location>
</feature>
<accession>A0A8J4EQM9</accession>
<feature type="transmembrane region" description="Helical" evidence="1">
    <location>
        <begin position="65"/>
        <end position="83"/>
    </location>
</feature>
<feature type="transmembrane region" description="Helical" evidence="1">
    <location>
        <begin position="149"/>
        <end position="168"/>
    </location>
</feature>
<feature type="transmembrane region" description="Helical" evidence="1">
    <location>
        <begin position="175"/>
        <end position="197"/>
    </location>
</feature>
<feature type="transmembrane region" description="Helical" evidence="1">
    <location>
        <begin position="27"/>
        <end position="45"/>
    </location>
</feature>
<dbReference type="RefSeq" id="WP_207127648.1">
    <property type="nucleotide sequence ID" value="NZ_BOPO01000111.1"/>
</dbReference>
<comment type="caution">
    <text evidence="2">The sequence shown here is derived from an EMBL/GenBank/DDBJ whole genome shotgun (WGS) entry which is preliminary data.</text>
</comment>
<reference evidence="3" key="1">
    <citation type="journal article" date="2021" name="Int. J. Syst. Evol. Microbiol.">
        <title>Actinocatenispora comari sp. nov., an endophytic actinomycete isolated from aerial parts of Comarum salesowianum.</title>
        <authorList>
            <person name="Oyunbileg N."/>
            <person name="Iizaka Y."/>
            <person name="Hamada M."/>
            <person name="Davaapurev B.O."/>
            <person name="Fukumoto A."/>
            <person name="Tsetseg B."/>
            <person name="Kato F."/>
            <person name="Tamura T."/>
            <person name="Batkhuu J."/>
            <person name="Anzai Y."/>
        </authorList>
    </citation>
    <scope>NUCLEOTIDE SEQUENCE [LARGE SCALE GENOMIC DNA]</scope>
    <source>
        <strain evidence="3">NUM-2625</strain>
    </source>
</reference>
<protein>
    <submittedName>
        <fullName evidence="2">Uncharacterized protein</fullName>
    </submittedName>
</protein>
<keyword evidence="1" id="KW-0472">Membrane</keyword>